<dbReference type="InterPro" id="IPR029787">
    <property type="entry name" value="Nucleotide_cyclase"/>
</dbReference>
<dbReference type="Proteomes" id="UP000683360">
    <property type="component" value="Unassembled WGS sequence"/>
</dbReference>
<reference evidence="10" key="1">
    <citation type="submission" date="2021-03" db="EMBL/GenBank/DDBJ databases">
        <authorList>
            <person name="Bekaert M."/>
        </authorList>
    </citation>
    <scope>NUCLEOTIDE SEQUENCE</scope>
</reference>
<dbReference type="PROSITE" id="PS50058">
    <property type="entry name" value="G_PROTEIN_GAMMA"/>
    <property type="match status" value="1"/>
</dbReference>
<evidence type="ECO:0008006" key="12">
    <source>
        <dbReference type="Google" id="ProtNLM"/>
    </source>
</evidence>
<dbReference type="GO" id="GO:0004016">
    <property type="term" value="F:adenylate cyclase activity"/>
    <property type="evidence" value="ECO:0007669"/>
    <property type="project" value="TreeGrafter"/>
</dbReference>
<dbReference type="InterPro" id="IPR001054">
    <property type="entry name" value="A/G_cyclase"/>
</dbReference>
<evidence type="ECO:0000256" key="4">
    <source>
        <dbReference type="ARBA" id="ARBA00022989"/>
    </source>
</evidence>
<dbReference type="GO" id="GO:0007186">
    <property type="term" value="P:G protein-coupled receptor signaling pathway"/>
    <property type="evidence" value="ECO:0007669"/>
    <property type="project" value="InterPro"/>
</dbReference>
<evidence type="ECO:0000256" key="6">
    <source>
        <dbReference type="ARBA" id="ARBA00023239"/>
    </source>
</evidence>
<keyword evidence="4 7" id="KW-1133">Transmembrane helix</keyword>
<dbReference type="Gene3D" id="6.10.250.780">
    <property type="match status" value="1"/>
</dbReference>
<dbReference type="Gene3D" id="3.30.70.1230">
    <property type="entry name" value="Nucleotide cyclase"/>
    <property type="match status" value="1"/>
</dbReference>
<evidence type="ECO:0000313" key="10">
    <source>
        <dbReference type="EMBL" id="CAG2230265.1"/>
    </source>
</evidence>
<keyword evidence="2 7" id="KW-0812">Transmembrane</keyword>
<dbReference type="GO" id="GO:0001653">
    <property type="term" value="F:peptide receptor activity"/>
    <property type="evidence" value="ECO:0007669"/>
    <property type="project" value="TreeGrafter"/>
</dbReference>
<dbReference type="GO" id="GO:0005886">
    <property type="term" value="C:plasma membrane"/>
    <property type="evidence" value="ECO:0007669"/>
    <property type="project" value="TreeGrafter"/>
</dbReference>
<dbReference type="InterPro" id="IPR013587">
    <property type="entry name" value="Nitrate/nitrite_sensing"/>
</dbReference>
<feature type="domain" description="G protein gamma" evidence="8">
    <location>
        <begin position="300"/>
        <end position="368"/>
    </location>
</feature>
<keyword evidence="5 7" id="KW-0472">Membrane</keyword>
<dbReference type="Pfam" id="PF08376">
    <property type="entry name" value="NIT"/>
    <property type="match status" value="1"/>
</dbReference>
<accession>A0A8S3TKA0</accession>
<feature type="transmembrane region" description="Helical" evidence="7">
    <location>
        <begin position="70"/>
        <end position="89"/>
    </location>
</feature>
<dbReference type="EMBL" id="CAJPWZ010002056">
    <property type="protein sequence ID" value="CAG2230265.1"/>
    <property type="molecule type" value="Genomic_DNA"/>
</dbReference>
<comment type="subcellular location">
    <subcellularLocation>
        <location evidence="1">Membrane</location>
    </subcellularLocation>
</comment>
<keyword evidence="11" id="KW-1185">Reference proteome</keyword>
<dbReference type="AlphaFoldDB" id="A0A8S3TKA0"/>
<gene>
    <name evidence="10" type="ORF">MEDL_43107</name>
</gene>
<dbReference type="GO" id="GO:0007168">
    <property type="term" value="P:receptor guanylyl cyclase signaling pathway"/>
    <property type="evidence" value="ECO:0007669"/>
    <property type="project" value="TreeGrafter"/>
</dbReference>
<comment type="caution">
    <text evidence="10">The sequence shown here is derived from an EMBL/GenBank/DDBJ whole genome shotgun (WGS) entry which is preliminary data.</text>
</comment>
<dbReference type="SUPFAM" id="SSF55073">
    <property type="entry name" value="Nucleotide cyclase"/>
    <property type="match status" value="1"/>
</dbReference>
<dbReference type="CDD" id="cd07302">
    <property type="entry name" value="CHD"/>
    <property type="match status" value="1"/>
</dbReference>
<keyword evidence="6" id="KW-0456">Lyase</keyword>
<name>A0A8S3TKA0_MYTED</name>
<evidence type="ECO:0000256" key="1">
    <source>
        <dbReference type="ARBA" id="ARBA00004370"/>
    </source>
</evidence>
<dbReference type="PANTHER" id="PTHR11920:SF501">
    <property type="entry name" value="GUANYLATE CYCLASE 32E"/>
    <property type="match status" value="1"/>
</dbReference>
<sequence>MVKRNQVLPVQLSLPSFKSDNGSLPSLSLSGFNEVITRTAFRNTNRNPCRKLCFGNPITASGKRKQTAKMVFIVLFPITVLTVMTAIGFTSSLRLHFKTENVIRNIDLKTNIGKLVSALQFERYKSSLYISEVGEYTKTDLLSVYQDTDIALKQLYTWPVSSTNQRKELQSHEKYRSHLLKHRNALLLSKSTFTGEIFFYSNDIEIFISSLYATIGEEETGFIWKSLIAFQELLMGRDYIDRELSYGIYFYSKGSFLNISNYVLFMESQDIANTCLEAARQYSDFIDETYKDSLHMLNTTQKEIDRMRSEVRSNKSSIPEGSAETQALNRNKKQSDALLYQLLPQPVAEKLKRNEFVSAEQFADCTILLSDIVGFTSLSSRSSPYQVVEMLNTLFSCFDCRLSYYDVYKLETIGDGYMVVSGVPTRNGTRHASEIASLALDILHHTKQLKLPQFPGMNYKIRIGCHSGPVVAGVVGSKNPKYCLFGSTVRVAELMESSSENESYIEEHSLSPKTYWLTGTDHSSCTTDTSSLSTVSIISEQ</sequence>
<dbReference type="InterPro" id="IPR050401">
    <property type="entry name" value="Cyclic_nucleotide_synthase"/>
</dbReference>
<dbReference type="SMART" id="SM00044">
    <property type="entry name" value="CYCc"/>
    <property type="match status" value="1"/>
</dbReference>
<dbReference type="FunFam" id="3.30.70.1230:FF:000030">
    <property type="entry name" value="Si:ch211-215j19.12"/>
    <property type="match status" value="1"/>
</dbReference>
<feature type="domain" description="Guanylate cyclase" evidence="9">
    <location>
        <begin position="366"/>
        <end position="496"/>
    </location>
</feature>
<evidence type="ECO:0000259" key="8">
    <source>
        <dbReference type="PROSITE" id="PS50058"/>
    </source>
</evidence>
<dbReference type="GO" id="GO:0035556">
    <property type="term" value="P:intracellular signal transduction"/>
    <property type="evidence" value="ECO:0007669"/>
    <property type="project" value="InterPro"/>
</dbReference>
<evidence type="ECO:0000256" key="2">
    <source>
        <dbReference type="ARBA" id="ARBA00022692"/>
    </source>
</evidence>
<dbReference type="GO" id="GO:0004383">
    <property type="term" value="F:guanylate cyclase activity"/>
    <property type="evidence" value="ECO:0007669"/>
    <property type="project" value="TreeGrafter"/>
</dbReference>
<evidence type="ECO:0000256" key="3">
    <source>
        <dbReference type="ARBA" id="ARBA00022741"/>
    </source>
</evidence>
<protein>
    <recommendedName>
        <fullName evidence="12">Guanylate cyclase</fullName>
    </recommendedName>
</protein>
<dbReference type="InterPro" id="IPR015898">
    <property type="entry name" value="G-protein_gamma-like_dom"/>
</dbReference>
<organism evidence="10 11">
    <name type="scientific">Mytilus edulis</name>
    <name type="common">Blue mussel</name>
    <dbReference type="NCBI Taxonomy" id="6550"/>
    <lineage>
        <taxon>Eukaryota</taxon>
        <taxon>Metazoa</taxon>
        <taxon>Spiralia</taxon>
        <taxon>Lophotrochozoa</taxon>
        <taxon>Mollusca</taxon>
        <taxon>Bivalvia</taxon>
        <taxon>Autobranchia</taxon>
        <taxon>Pteriomorphia</taxon>
        <taxon>Mytilida</taxon>
        <taxon>Mytiloidea</taxon>
        <taxon>Mytilidae</taxon>
        <taxon>Mytilinae</taxon>
        <taxon>Mytilus</taxon>
    </lineage>
</organism>
<dbReference type="PROSITE" id="PS50125">
    <property type="entry name" value="GUANYLATE_CYCLASE_2"/>
    <property type="match status" value="1"/>
</dbReference>
<dbReference type="OrthoDB" id="60033at2759"/>
<dbReference type="Pfam" id="PF00211">
    <property type="entry name" value="Guanylate_cyc"/>
    <property type="match status" value="1"/>
</dbReference>
<proteinExistence type="predicted"/>
<dbReference type="GO" id="GO:0000166">
    <property type="term" value="F:nucleotide binding"/>
    <property type="evidence" value="ECO:0007669"/>
    <property type="project" value="UniProtKB-KW"/>
</dbReference>
<dbReference type="PANTHER" id="PTHR11920">
    <property type="entry name" value="GUANYLYL CYCLASE"/>
    <property type="match status" value="1"/>
</dbReference>
<evidence type="ECO:0000313" key="11">
    <source>
        <dbReference type="Proteomes" id="UP000683360"/>
    </source>
</evidence>
<keyword evidence="3" id="KW-0547">Nucleotide-binding</keyword>
<evidence type="ECO:0000256" key="5">
    <source>
        <dbReference type="ARBA" id="ARBA00023136"/>
    </source>
</evidence>
<evidence type="ECO:0000256" key="7">
    <source>
        <dbReference type="SAM" id="Phobius"/>
    </source>
</evidence>
<evidence type="ECO:0000259" key="9">
    <source>
        <dbReference type="PROSITE" id="PS50125"/>
    </source>
</evidence>